<organism evidence="13 14">
    <name type="scientific">Sclerotinia borealis (strain F-4128)</name>
    <dbReference type="NCBI Taxonomy" id="1432307"/>
    <lineage>
        <taxon>Eukaryota</taxon>
        <taxon>Fungi</taxon>
        <taxon>Dikarya</taxon>
        <taxon>Ascomycota</taxon>
        <taxon>Pezizomycotina</taxon>
        <taxon>Leotiomycetes</taxon>
        <taxon>Helotiales</taxon>
        <taxon>Sclerotiniaceae</taxon>
        <taxon>Sclerotinia</taxon>
    </lineage>
</organism>
<keyword evidence="14" id="KW-1185">Reference proteome</keyword>
<dbReference type="PANTHER" id="PTHR28286">
    <property type="match status" value="1"/>
</dbReference>
<sequence>MIEKRTNDALRANPDIFHYPTGTDIRITTHGSNVYWAITAVMALATLCFIGLSFRVPRSKRIFHYITASITMTASIAYFTMASNLGYASIIQEFQRSNPLVRGVYREIFYVRYIDWVVTTPLLLLDILLTAGLPWPTILYTIFLDEVMIITGLVGALVSSSYKWGYFVFAMVALFGIAYNVLFIGAKHAKALGTAVNKVYWTCGGITMFLWFLYPIAWGLSEGGNVISPDSEAVFYGVLDVLAKVLFGTLLLMGHRNIDPAHLGLHIRDYDEQPNTFHEKGNRDVNSGAQRNGTNVGTNAAVATGFHNGNNTPAATAVDSNRVANDAAFAGTGSGTGTTGNVGNSSAV</sequence>
<comment type="subcellular location">
    <subcellularLocation>
        <location evidence="1">Membrane</location>
        <topology evidence="1">Multi-pass membrane protein</topology>
    </subcellularLocation>
</comment>
<keyword evidence="9 12" id="KW-0472">Membrane</keyword>
<feature type="transmembrane region" description="Helical" evidence="12">
    <location>
        <begin position="198"/>
        <end position="221"/>
    </location>
</feature>
<evidence type="ECO:0000256" key="11">
    <source>
        <dbReference type="SAM" id="MobiDB-lite"/>
    </source>
</evidence>
<accession>W9C256</accession>
<evidence type="ECO:0000256" key="4">
    <source>
        <dbReference type="ARBA" id="ARBA00022606"/>
    </source>
</evidence>
<proteinExistence type="inferred from homology"/>
<evidence type="ECO:0000256" key="10">
    <source>
        <dbReference type="ARBA" id="ARBA00023170"/>
    </source>
</evidence>
<keyword evidence="7 12" id="KW-1133">Transmembrane helix</keyword>
<dbReference type="Proteomes" id="UP000019487">
    <property type="component" value="Unassembled WGS sequence"/>
</dbReference>
<keyword evidence="3" id="KW-0600">Photoreceptor protein</keyword>
<keyword evidence="8" id="KW-0157">Chromophore</keyword>
<evidence type="ECO:0000256" key="6">
    <source>
        <dbReference type="ARBA" id="ARBA00022925"/>
    </source>
</evidence>
<dbReference type="EMBL" id="AYSA01000724">
    <property type="protein sequence ID" value="ESZ89976.1"/>
    <property type="molecule type" value="Genomic_DNA"/>
</dbReference>
<dbReference type="Gene3D" id="1.20.1070.10">
    <property type="entry name" value="Rhodopsin 7-helix transmembrane proteins"/>
    <property type="match status" value="1"/>
</dbReference>
<dbReference type="GO" id="GO:0005886">
    <property type="term" value="C:plasma membrane"/>
    <property type="evidence" value="ECO:0007669"/>
    <property type="project" value="TreeGrafter"/>
</dbReference>
<evidence type="ECO:0000313" key="14">
    <source>
        <dbReference type="Proteomes" id="UP000019487"/>
    </source>
</evidence>
<evidence type="ECO:0008006" key="15">
    <source>
        <dbReference type="Google" id="ProtNLM"/>
    </source>
</evidence>
<gene>
    <name evidence="13" type="ORF">SBOR_9638</name>
</gene>
<evidence type="ECO:0000256" key="5">
    <source>
        <dbReference type="ARBA" id="ARBA00022692"/>
    </source>
</evidence>
<comment type="caution">
    <text evidence="13">The sequence shown here is derived from an EMBL/GenBank/DDBJ whole genome shotgun (WGS) entry which is preliminary data.</text>
</comment>
<dbReference type="PROSITE" id="PS00327">
    <property type="entry name" value="BACTERIAL_OPSIN_RET"/>
    <property type="match status" value="1"/>
</dbReference>
<dbReference type="AlphaFoldDB" id="W9C256"/>
<dbReference type="CDD" id="cd15239">
    <property type="entry name" value="7tm_YRO2_fungal-like"/>
    <property type="match status" value="1"/>
</dbReference>
<keyword evidence="4" id="KW-0716">Sensory transduction</keyword>
<dbReference type="GO" id="GO:0005216">
    <property type="term" value="F:monoatomic ion channel activity"/>
    <property type="evidence" value="ECO:0007669"/>
    <property type="project" value="InterPro"/>
</dbReference>
<dbReference type="PANTHER" id="PTHR28286:SF1">
    <property type="entry name" value="30 KDA HEAT SHOCK PROTEIN-RELATED"/>
    <property type="match status" value="1"/>
</dbReference>
<keyword evidence="6" id="KW-0681">Retinal protein</keyword>
<feature type="transmembrane region" description="Helical" evidence="12">
    <location>
        <begin position="34"/>
        <end position="54"/>
    </location>
</feature>
<comment type="similarity">
    <text evidence="2">Belongs to the archaeal/bacterial/fungal opsin family.</text>
</comment>
<evidence type="ECO:0000313" key="13">
    <source>
        <dbReference type="EMBL" id="ESZ89976.1"/>
    </source>
</evidence>
<feature type="transmembrane region" description="Helical" evidence="12">
    <location>
        <begin position="233"/>
        <end position="253"/>
    </location>
</feature>
<evidence type="ECO:0000256" key="3">
    <source>
        <dbReference type="ARBA" id="ARBA00022543"/>
    </source>
</evidence>
<dbReference type="FunFam" id="1.20.1070.10:FF:000160">
    <property type="entry name" value="Related to Opsin-1"/>
    <property type="match status" value="1"/>
</dbReference>
<evidence type="ECO:0000256" key="12">
    <source>
        <dbReference type="SAM" id="Phobius"/>
    </source>
</evidence>
<dbReference type="HOGENOM" id="CLU_054785_2_1_1"/>
<dbReference type="InterPro" id="IPR001425">
    <property type="entry name" value="Arc/bac/fun_rhodopsins"/>
</dbReference>
<dbReference type="InterPro" id="IPR043476">
    <property type="entry name" value="Yro2-like_7TM"/>
</dbReference>
<name>W9C256_SCLBF</name>
<feature type="transmembrane region" description="Helical" evidence="12">
    <location>
        <begin position="66"/>
        <end position="90"/>
    </location>
</feature>
<feature type="transmembrane region" description="Helical" evidence="12">
    <location>
        <begin position="164"/>
        <end position="186"/>
    </location>
</feature>
<protein>
    <recommendedName>
        <fullName evidence="15">Opsin-like protein</fullName>
    </recommendedName>
</protein>
<dbReference type="InterPro" id="IPR018229">
    <property type="entry name" value="Rhodopsin_retinal_BS"/>
</dbReference>
<evidence type="ECO:0000256" key="8">
    <source>
        <dbReference type="ARBA" id="ARBA00022991"/>
    </source>
</evidence>
<keyword evidence="5 12" id="KW-0812">Transmembrane</keyword>
<dbReference type="SMART" id="SM01021">
    <property type="entry name" value="Bac_rhodopsin"/>
    <property type="match status" value="1"/>
</dbReference>
<evidence type="ECO:0000256" key="9">
    <source>
        <dbReference type="ARBA" id="ARBA00023136"/>
    </source>
</evidence>
<evidence type="ECO:0000256" key="7">
    <source>
        <dbReference type="ARBA" id="ARBA00022989"/>
    </source>
</evidence>
<dbReference type="GO" id="GO:0009881">
    <property type="term" value="F:photoreceptor activity"/>
    <property type="evidence" value="ECO:0007669"/>
    <property type="project" value="UniProtKB-KW"/>
</dbReference>
<dbReference type="Pfam" id="PF01036">
    <property type="entry name" value="Bac_rhodopsin"/>
    <property type="match status" value="1"/>
</dbReference>
<dbReference type="GO" id="GO:0005783">
    <property type="term" value="C:endoplasmic reticulum"/>
    <property type="evidence" value="ECO:0007669"/>
    <property type="project" value="TreeGrafter"/>
</dbReference>
<reference evidence="13 14" key="1">
    <citation type="journal article" date="2014" name="Genome Announc.">
        <title>Draft genome sequence of Sclerotinia borealis, a psychrophilic plant pathogenic fungus.</title>
        <authorList>
            <person name="Mardanov A.V."/>
            <person name="Beletsky A.V."/>
            <person name="Kadnikov V.V."/>
            <person name="Ignatov A.N."/>
            <person name="Ravin N.V."/>
        </authorList>
    </citation>
    <scope>NUCLEOTIDE SEQUENCE [LARGE SCALE GENOMIC DNA]</scope>
    <source>
        <strain evidence="14">F-4157</strain>
    </source>
</reference>
<evidence type="ECO:0000256" key="1">
    <source>
        <dbReference type="ARBA" id="ARBA00004141"/>
    </source>
</evidence>
<dbReference type="SUPFAM" id="SSF81321">
    <property type="entry name" value="Family A G protein-coupled receptor-like"/>
    <property type="match status" value="1"/>
</dbReference>
<dbReference type="PRINTS" id="PR00251">
    <property type="entry name" value="BACTRLOPSIN"/>
</dbReference>
<dbReference type="GO" id="GO:0007602">
    <property type="term" value="P:phototransduction"/>
    <property type="evidence" value="ECO:0007669"/>
    <property type="project" value="UniProtKB-KW"/>
</dbReference>
<feature type="region of interest" description="Disordered" evidence="11">
    <location>
        <begin position="277"/>
        <end position="296"/>
    </location>
</feature>
<feature type="compositionally biased region" description="Polar residues" evidence="11">
    <location>
        <begin position="284"/>
        <end position="296"/>
    </location>
</feature>
<evidence type="ECO:0000256" key="2">
    <source>
        <dbReference type="ARBA" id="ARBA00008130"/>
    </source>
</evidence>
<dbReference type="OrthoDB" id="536545at2759"/>
<keyword evidence="10" id="KW-0675">Receptor</keyword>
<dbReference type="PROSITE" id="PS00950">
    <property type="entry name" value="BACTERIAL_OPSIN_1"/>
    <property type="match status" value="1"/>
</dbReference>